<feature type="region of interest" description="Disordered" evidence="1">
    <location>
        <begin position="93"/>
        <end position="175"/>
    </location>
</feature>
<keyword evidence="3" id="KW-1185">Reference proteome</keyword>
<dbReference type="AlphaFoldDB" id="A0AAP0PVV6"/>
<protein>
    <submittedName>
        <fullName evidence="2">Uncharacterized protein</fullName>
    </submittedName>
</protein>
<dbReference type="PANTHER" id="PTHR35125">
    <property type="entry name" value="NEURON NAVIGATOR 1-LIKE-RELATED"/>
    <property type="match status" value="1"/>
</dbReference>
<comment type="caution">
    <text evidence="2">The sequence shown here is derived from an EMBL/GenBank/DDBJ whole genome shotgun (WGS) entry which is preliminary data.</text>
</comment>
<feature type="compositionally biased region" description="Polar residues" evidence="1">
    <location>
        <begin position="156"/>
        <end position="170"/>
    </location>
</feature>
<feature type="compositionally biased region" description="Polar residues" evidence="1">
    <location>
        <begin position="93"/>
        <end position="102"/>
    </location>
</feature>
<accession>A0AAP0PVV6</accession>
<dbReference type="PANTHER" id="PTHR35125:SF2">
    <property type="entry name" value="PROTEIN PATRONUS 2-LIKE"/>
    <property type="match status" value="1"/>
</dbReference>
<dbReference type="GO" id="GO:0007346">
    <property type="term" value="P:regulation of mitotic cell cycle"/>
    <property type="evidence" value="ECO:0007669"/>
    <property type="project" value="InterPro"/>
</dbReference>
<dbReference type="InterPro" id="IPR039326">
    <property type="entry name" value="Patronus"/>
</dbReference>
<evidence type="ECO:0000313" key="2">
    <source>
        <dbReference type="EMBL" id="KAK9156970.1"/>
    </source>
</evidence>
<dbReference type="Proteomes" id="UP001419268">
    <property type="component" value="Unassembled WGS sequence"/>
</dbReference>
<proteinExistence type="predicted"/>
<evidence type="ECO:0000313" key="3">
    <source>
        <dbReference type="Proteomes" id="UP001419268"/>
    </source>
</evidence>
<name>A0AAP0PVV6_9MAGN</name>
<organism evidence="2 3">
    <name type="scientific">Stephania cephalantha</name>
    <dbReference type="NCBI Taxonomy" id="152367"/>
    <lineage>
        <taxon>Eukaryota</taxon>
        <taxon>Viridiplantae</taxon>
        <taxon>Streptophyta</taxon>
        <taxon>Embryophyta</taxon>
        <taxon>Tracheophyta</taxon>
        <taxon>Spermatophyta</taxon>
        <taxon>Magnoliopsida</taxon>
        <taxon>Ranunculales</taxon>
        <taxon>Menispermaceae</taxon>
        <taxon>Menispermoideae</taxon>
        <taxon>Cissampelideae</taxon>
        <taxon>Stephania</taxon>
    </lineage>
</organism>
<dbReference type="EMBL" id="JBBNAG010000002">
    <property type="protein sequence ID" value="KAK9156970.1"/>
    <property type="molecule type" value="Genomic_DNA"/>
</dbReference>
<evidence type="ECO:0000256" key="1">
    <source>
        <dbReference type="SAM" id="MobiDB-lite"/>
    </source>
</evidence>
<reference evidence="2 3" key="1">
    <citation type="submission" date="2024-01" db="EMBL/GenBank/DDBJ databases">
        <title>Genome assemblies of Stephania.</title>
        <authorList>
            <person name="Yang L."/>
        </authorList>
    </citation>
    <scope>NUCLEOTIDE SEQUENCE [LARGE SCALE GENOMIC DNA]</scope>
    <source>
        <strain evidence="2">JXDWG</strain>
        <tissue evidence="2">Leaf</tissue>
    </source>
</reference>
<gene>
    <name evidence="2" type="ORF">Scep_003544</name>
</gene>
<feature type="compositionally biased region" description="Basic and acidic residues" evidence="1">
    <location>
        <begin position="104"/>
        <end position="121"/>
    </location>
</feature>
<sequence>MGLTEEEEEEEEEEIRAVEELQRLQLCCFFLLLSLDRGVKLTRFVPVMATRIRNVFQDENLNVHYKGRDANASTAKKTVGGLGGRKALRTITNADKTSPQKTTIKKDFPKKTTNDSDDQFHQNRNNENLNAGGEGKFIKPASQKKPGLGGGRKALSNITNKTSSSQNLSRKNSHAEKVSDIGDEWFLHNHQECINSQKRGVDMGMLWDTLGFEDAIATPVVPSIHAKDAIVMSPQMDFLEFENILELSPPRWGMRKEITFPSPSPLQSPNRLFMSPVFSLRP</sequence>